<accession>A0A9D4BZN7</accession>
<comment type="caution">
    <text evidence="2">The sequence shown here is derived from an EMBL/GenBank/DDBJ whole genome shotgun (WGS) entry which is preliminary data.</text>
</comment>
<reference evidence="2" key="1">
    <citation type="journal article" date="2019" name="bioRxiv">
        <title>The Genome of the Zebra Mussel, Dreissena polymorpha: A Resource for Invasive Species Research.</title>
        <authorList>
            <person name="McCartney M.A."/>
            <person name="Auch B."/>
            <person name="Kono T."/>
            <person name="Mallez S."/>
            <person name="Zhang Y."/>
            <person name="Obille A."/>
            <person name="Becker A."/>
            <person name="Abrahante J.E."/>
            <person name="Garbe J."/>
            <person name="Badalamenti J.P."/>
            <person name="Herman A."/>
            <person name="Mangelson H."/>
            <person name="Liachko I."/>
            <person name="Sullivan S."/>
            <person name="Sone E.D."/>
            <person name="Koren S."/>
            <person name="Silverstein K.A.T."/>
            <person name="Beckman K.B."/>
            <person name="Gohl D.M."/>
        </authorList>
    </citation>
    <scope>NUCLEOTIDE SEQUENCE</scope>
    <source>
        <strain evidence="2">Duluth1</strain>
        <tissue evidence="2">Whole animal</tissue>
    </source>
</reference>
<gene>
    <name evidence="2" type="ORF">DPMN_073723</name>
</gene>
<dbReference type="Proteomes" id="UP000828390">
    <property type="component" value="Unassembled WGS sequence"/>
</dbReference>
<reference evidence="2" key="2">
    <citation type="submission" date="2020-11" db="EMBL/GenBank/DDBJ databases">
        <authorList>
            <person name="McCartney M.A."/>
            <person name="Auch B."/>
            <person name="Kono T."/>
            <person name="Mallez S."/>
            <person name="Becker A."/>
            <person name="Gohl D.M."/>
            <person name="Silverstein K.A.T."/>
            <person name="Koren S."/>
            <person name="Bechman K.B."/>
            <person name="Herman A."/>
            <person name="Abrahante J.E."/>
            <person name="Garbe J."/>
        </authorList>
    </citation>
    <scope>NUCLEOTIDE SEQUENCE</scope>
    <source>
        <strain evidence="2">Duluth1</strain>
        <tissue evidence="2">Whole animal</tissue>
    </source>
</reference>
<evidence type="ECO:0000259" key="1">
    <source>
        <dbReference type="Pfam" id="PF24764"/>
    </source>
</evidence>
<name>A0A9D4BZN7_DREPO</name>
<protein>
    <recommendedName>
        <fullName evidence="1">Integrase core domain-containing protein</fullName>
    </recommendedName>
</protein>
<feature type="domain" description="Integrase core" evidence="1">
    <location>
        <begin position="52"/>
        <end position="119"/>
    </location>
</feature>
<evidence type="ECO:0000313" key="3">
    <source>
        <dbReference type="Proteomes" id="UP000828390"/>
    </source>
</evidence>
<evidence type="ECO:0000313" key="2">
    <source>
        <dbReference type="EMBL" id="KAH3713920.1"/>
    </source>
</evidence>
<keyword evidence="3" id="KW-1185">Reference proteome</keyword>
<dbReference type="EMBL" id="JAIWYP010000014">
    <property type="protein sequence ID" value="KAH3713920.1"/>
    <property type="molecule type" value="Genomic_DNA"/>
</dbReference>
<dbReference type="Pfam" id="PF24764">
    <property type="entry name" value="rva_4"/>
    <property type="match status" value="1"/>
</dbReference>
<proteinExistence type="predicted"/>
<sequence>MDQNEKLAMFGVTHVLAIDGFSSKIVGSKTMAVKNNLLIYDCVYRNEMQHSENHKIERMWPEVNQRVNYPIKAVLVDMVNQDQLDMDDQLVKYCVSSLVTLIAEYGLTRFVHSWNCHRIPGHGIPNNIGSESTRARVGEDAFPSAETSAAMYAQDLGSSLTAYSPYGTDPFSSEEARKLFQDTFNHEIPDLHFFIE</sequence>
<organism evidence="2 3">
    <name type="scientific">Dreissena polymorpha</name>
    <name type="common">Zebra mussel</name>
    <name type="synonym">Mytilus polymorpha</name>
    <dbReference type="NCBI Taxonomy" id="45954"/>
    <lineage>
        <taxon>Eukaryota</taxon>
        <taxon>Metazoa</taxon>
        <taxon>Spiralia</taxon>
        <taxon>Lophotrochozoa</taxon>
        <taxon>Mollusca</taxon>
        <taxon>Bivalvia</taxon>
        <taxon>Autobranchia</taxon>
        <taxon>Heteroconchia</taxon>
        <taxon>Euheterodonta</taxon>
        <taxon>Imparidentia</taxon>
        <taxon>Neoheterodontei</taxon>
        <taxon>Myida</taxon>
        <taxon>Dreissenoidea</taxon>
        <taxon>Dreissenidae</taxon>
        <taxon>Dreissena</taxon>
    </lineage>
</organism>
<dbReference type="AlphaFoldDB" id="A0A9D4BZN7"/>
<dbReference type="InterPro" id="IPR058913">
    <property type="entry name" value="Integrase_dom_put"/>
</dbReference>